<dbReference type="Pfam" id="PF00990">
    <property type="entry name" value="GGDEF"/>
    <property type="match status" value="1"/>
</dbReference>
<dbReference type="NCBIfam" id="TIGR00254">
    <property type="entry name" value="GGDEF"/>
    <property type="match status" value="1"/>
</dbReference>
<evidence type="ECO:0000256" key="1">
    <source>
        <dbReference type="ARBA" id="ARBA00012528"/>
    </source>
</evidence>
<keyword evidence="3" id="KW-0812">Transmembrane</keyword>
<name>A0ABT2FPN0_9GAMM</name>
<feature type="transmembrane region" description="Helical" evidence="3">
    <location>
        <begin position="53"/>
        <end position="72"/>
    </location>
</feature>
<dbReference type="PANTHER" id="PTHR45138:SF9">
    <property type="entry name" value="DIGUANYLATE CYCLASE DGCM-RELATED"/>
    <property type="match status" value="1"/>
</dbReference>
<evidence type="ECO:0000259" key="4">
    <source>
        <dbReference type="PROSITE" id="PS50887"/>
    </source>
</evidence>
<evidence type="ECO:0000256" key="3">
    <source>
        <dbReference type="SAM" id="Phobius"/>
    </source>
</evidence>
<dbReference type="CDD" id="cd01949">
    <property type="entry name" value="GGDEF"/>
    <property type="match status" value="1"/>
</dbReference>
<dbReference type="SUPFAM" id="SSF55073">
    <property type="entry name" value="Nucleotide cyclase"/>
    <property type="match status" value="1"/>
</dbReference>
<dbReference type="SMART" id="SM00267">
    <property type="entry name" value="GGDEF"/>
    <property type="match status" value="1"/>
</dbReference>
<dbReference type="InterPro" id="IPR029787">
    <property type="entry name" value="Nucleotide_cyclase"/>
</dbReference>
<dbReference type="InterPro" id="IPR050469">
    <property type="entry name" value="Diguanylate_Cyclase"/>
</dbReference>
<dbReference type="Gene3D" id="3.30.70.270">
    <property type="match status" value="1"/>
</dbReference>
<comment type="caution">
    <text evidence="5">The sequence shown here is derived from an EMBL/GenBank/DDBJ whole genome shotgun (WGS) entry which is preliminary data.</text>
</comment>
<feature type="domain" description="GGDEF" evidence="4">
    <location>
        <begin position="186"/>
        <end position="311"/>
    </location>
</feature>
<dbReference type="InterPro" id="IPR000160">
    <property type="entry name" value="GGDEF_dom"/>
</dbReference>
<evidence type="ECO:0000313" key="5">
    <source>
        <dbReference type="EMBL" id="MCS4557161.1"/>
    </source>
</evidence>
<gene>
    <name evidence="5" type="ORF">L9G74_11975</name>
</gene>
<dbReference type="Proteomes" id="UP001201549">
    <property type="component" value="Unassembled WGS sequence"/>
</dbReference>
<sequence>MNTLLPKKTKLLTWPVLHQGKLALTLLVALLLSIAACSSGMPKTWQQVDMFDVVGESAASLMALFWLWLLMISRPRGRVTNWLIVGTSLYWLTTVLDLIDEFIKYPADMRLFAWLESLPVPVGMVMISIGLVQWLAEQQSINRQLAQREHFQREHQLIDPVTQLYNARYFMLQLQREIALHRLTDKPLAVAIVDIDGFAQLNRRWGMAVADNCLRSLAGAIELRLRAQDLACRFTSDRFVMLLPETTTELATAVIDGLHQHSEMLQPQPLAVTAVTINLNDNESADELMTRLTMRLDWQKRCRYADGQGAA</sequence>
<proteinExistence type="predicted"/>
<dbReference type="RefSeq" id="WP_238896638.1">
    <property type="nucleotide sequence ID" value="NZ_JAKOGG010000007.1"/>
</dbReference>
<reference evidence="6" key="1">
    <citation type="submission" date="2023-07" db="EMBL/GenBank/DDBJ databases">
        <title>Shewanella mangrovi sp. nov., an acetaldehyde- degrading bacterium isolated from mangrove sediment.</title>
        <authorList>
            <person name="Liu Y."/>
        </authorList>
    </citation>
    <scope>NUCLEOTIDE SEQUENCE [LARGE SCALE GENOMIC DNA]</scope>
    <source>
        <strain evidence="6">C32</strain>
    </source>
</reference>
<accession>A0ABT2FPN0</accession>
<keyword evidence="3" id="KW-0472">Membrane</keyword>
<feature type="transmembrane region" description="Helical" evidence="3">
    <location>
        <begin position="111"/>
        <end position="136"/>
    </location>
</feature>
<dbReference type="PANTHER" id="PTHR45138">
    <property type="entry name" value="REGULATORY COMPONENTS OF SENSORY TRANSDUCTION SYSTEM"/>
    <property type="match status" value="1"/>
</dbReference>
<evidence type="ECO:0000313" key="6">
    <source>
        <dbReference type="Proteomes" id="UP001201549"/>
    </source>
</evidence>
<protein>
    <recommendedName>
        <fullName evidence="1">diguanylate cyclase</fullName>
        <ecNumber evidence="1">2.7.7.65</ecNumber>
    </recommendedName>
</protein>
<dbReference type="EMBL" id="JAKOGG010000007">
    <property type="protein sequence ID" value="MCS4557161.1"/>
    <property type="molecule type" value="Genomic_DNA"/>
</dbReference>
<organism evidence="5 6">
    <name type="scientific">Shewanella electrica</name>
    <dbReference type="NCBI Taxonomy" id="515560"/>
    <lineage>
        <taxon>Bacteria</taxon>
        <taxon>Pseudomonadati</taxon>
        <taxon>Pseudomonadota</taxon>
        <taxon>Gammaproteobacteria</taxon>
        <taxon>Alteromonadales</taxon>
        <taxon>Shewanellaceae</taxon>
        <taxon>Shewanella</taxon>
    </lineage>
</organism>
<keyword evidence="3" id="KW-1133">Transmembrane helix</keyword>
<feature type="transmembrane region" description="Helical" evidence="3">
    <location>
        <begin position="79"/>
        <end position="99"/>
    </location>
</feature>
<evidence type="ECO:0000256" key="2">
    <source>
        <dbReference type="ARBA" id="ARBA00034247"/>
    </source>
</evidence>
<keyword evidence="6" id="KW-1185">Reference proteome</keyword>
<dbReference type="PROSITE" id="PS50887">
    <property type="entry name" value="GGDEF"/>
    <property type="match status" value="1"/>
</dbReference>
<comment type="catalytic activity">
    <reaction evidence="2">
        <text>2 GTP = 3',3'-c-di-GMP + 2 diphosphate</text>
        <dbReference type="Rhea" id="RHEA:24898"/>
        <dbReference type="ChEBI" id="CHEBI:33019"/>
        <dbReference type="ChEBI" id="CHEBI:37565"/>
        <dbReference type="ChEBI" id="CHEBI:58805"/>
        <dbReference type="EC" id="2.7.7.65"/>
    </reaction>
</comment>
<dbReference type="InterPro" id="IPR043128">
    <property type="entry name" value="Rev_trsase/Diguanyl_cyclase"/>
</dbReference>
<dbReference type="EC" id="2.7.7.65" evidence="1"/>